<evidence type="ECO:0000313" key="2">
    <source>
        <dbReference type="Proteomes" id="UP000326396"/>
    </source>
</evidence>
<reference evidence="1 2" key="1">
    <citation type="submission" date="2019-05" db="EMBL/GenBank/DDBJ databases">
        <title>Mikania micrantha, genome provides insights into the molecular mechanism of rapid growth.</title>
        <authorList>
            <person name="Liu B."/>
        </authorList>
    </citation>
    <scope>NUCLEOTIDE SEQUENCE [LARGE SCALE GENOMIC DNA]</scope>
    <source>
        <strain evidence="1">NLD-2019</strain>
        <tissue evidence="1">Leaf</tissue>
    </source>
</reference>
<dbReference type="PANTHER" id="PTHR46929">
    <property type="entry name" value="EXPRESSED PROTEIN"/>
    <property type="match status" value="1"/>
</dbReference>
<sequence length="524" mass="60292">MGGGDQPLILTHCSLEETSNLLSPVVREEQPELLDVDMFGILTDDSPLRYIGFDQQDDSPLRYIGFDQQGCPSSMVYETPNGGCYWCLDVSSQLKPTVGKIYLSWDEVYKMHETYGEMFGFGIREISQHLPLRMLILSVKAARMALKRDGGKEWASASRKIAEKKAEFAKLEAIDCGKPLDEAAWYMYDVDGCFEYNADLAEALDAKQNASIDLTMDTFTYSEGRERKWEEEQKNRVPQIFFWKEVGRKEEKRKEDCGLSQSVQIGEIWGERNHISFWYSPISSDEINFDHHYSFNWFYKIPPTNKVTMDRQILNIAHVVRGKKEQLKWTDFMDEIFVQAMITEKDKELFAKDRASGAYAETAKERNARLQKNDNIKVETIKELDDLLAANEVTLDNEYNHDDDIQVLDSMTFHPLESSNAKKYKSKKRKLEDDDEAVNSMLITSIDKVANAIAEGNKILERVYHQEYTGEEIYKELELMGLESHEVPRALNFLATNQGKARTLFTCPLQIRMGVLKDMMDSSS</sequence>
<dbReference type="AlphaFoldDB" id="A0A5N6MX72"/>
<name>A0A5N6MX72_9ASTR</name>
<dbReference type="Proteomes" id="UP000326396">
    <property type="component" value="Linkage Group LG4"/>
</dbReference>
<dbReference type="Gene3D" id="3.40.605.10">
    <property type="entry name" value="Aldehyde Dehydrogenase, Chain A, domain 1"/>
    <property type="match status" value="1"/>
</dbReference>
<dbReference type="EMBL" id="SZYD01000014">
    <property type="protein sequence ID" value="KAD4179039.1"/>
    <property type="molecule type" value="Genomic_DNA"/>
</dbReference>
<accession>A0A5N6MX72</accession>
<comment type="caution">
    <text evidence="1">The sequence shown here is derived from an EMBL/GenBank/DDBJ whole genome shotgun (WGS) entry which is preliminary data.</text>
</comment>
<evidence type="ECO:0000313" key="1">
    <source>
        <dbReference type="EMBL" id="KAD4179039.1"/>
    </source>
</evidence>
<gene>
    <name evidence="1" type="ORF">E3N88_27630</name>
</gene>
<dbReference type="OrthoDB" id="310895at2759"/>
<dbReference type="InterPro" id="IPR016162">
    <property type="entry name" value="Ald_DH_N"/>
</dbReference>
<dbReference type="PANTHER" id="PTHR46929:SF4">
    <property type="entry name" value="MYB_SANT-LIKE DOMAIN-CONTAINING PROTEIN"/>
    <property type="match status" value="1"/>
</dbReference>
<keyword evidence="2" id="KW-1185">Reference proteome</keyword>
<organism evidence="1 2">
    <name type="scientific">Mikania micrantha</name>
    <name type="common">bitter vine</name>
    <dbReference type="NCBI Taxonomy" id="192012"/>
    <lineage>
        <taxon>Eukaryota</taxon>
        <taxon>Viridiplantae</taxon>
        <taxon>Streptophyta</taxon>
        <taxon>Embryophyta</taxon>
        <taxon>Tracheophyta</taxon>
        <taxon>Spermatophyta</taxon>
        <taxon>Magnoliopsida</taxon>
        <taxon>eudicotyledons</taxon>
        <taxon>Gunneridae</taxon>
        <taxon>Pentapetalae</taxon>
        <taxon>asterids</taxon>
        <taxon>campanulids</taxon>
        <taxon>Asterales</taxon>
        <taxon>Asteraceae</taxon>
        <taxon>Asteroideae</taxon>
        <taxon>Heliantheae alliance</taxon>
        <taxon>Eupatorieae</taxon>
        <taxon>Mikania</taxon>
    </lineage>
</organism>
<dbReference type="GO" id="GO:0016491">
    <property type="term" value="F:oxidoreductase activity"/>
    <property type="evidence" value="ECO:0007669"/>
    <property type="project" value="InterPro"/>
</dbReference>
<proteinExistence type="predicted"/>
<protein>
    <submittedName>
        <fullName evidence="1">Uncharacterized protein</fullName>
    </submittedName>
</protein>